<protein>
    <recommendedName>
        <fullName evidence="8">Peptidase S8/S53 domain-containing protein</fullName>
    </recommendedName>
</protein>
<feature type="active site" description="Charge relay system" evidence="5">
    <location>
        <position position="86"/>
    </location>
</feature>
<dbReference type="PANTHER" id="PTHR43806">
    <property type="entry name" value="PEPTIDASE S8"/>
    <property type="match status" value="1"/>
</dbReference>
<feature type="region of interest" description="Disordered" evidence="6">
    <location>
        <begin position="146"/>
        <end position="191"/>
    </location>
</feature>
<dbReference type="PROSITE" id="PS00136">
    <property type="entry name" value="SUBTILASE_ASP"/>
    <property type="match status" value="1"/>
</dbReference>
<evidence type="ECO:0000256" key="6">
    <source>
        <dbReference type="SAM" id="MobiDB-lite"/>
    </source>
</evidence>
<evidence type="ECO:0000256" key="5">
    <source>
        <dbReference type="PROSITE-ProRule" id="PRU01240"/>
    </source>
</evidence>
<evidence type="ECO:0000313" key="9">
    <source>
        <dbReference type="EMBL" id="GAA3701667.1"/>
    </source>
</evidence>
<feature type="transmembrane region" description="Helical" evidence="7">
    <location>
        <begin position="451"/>
        <end position="473"/>
    </location>
</feature>
<dbReference type="InterPro" id="IPR023827">
    <property type="entry name" value="Peptidase_S8_Asp-AS"/>
</dbReference>
<dbReference type="PRINTS" id="PR00723">
    <property type="entry name" value="SUBTILISIN"/>
</dbReference>
<dbReference type="PROSITE" id="PS51892">
    <property type="entry name" value="SUBTILASE"/>
    <property type="match status" value="1"/>
</dbReference>
<reference evidence="10" key="1">
    <citation type="journal article" date="2019" name="Int. J. Syst. Evol. Microbiol.">
        <title>The Global Catalogue of Microorganisms (GCM) 10K type strain sequencing project: providing services to taxonomists for standard genome sequencing and annotation.</title>
        <authorList>
            <consortium name="The Broad Institute Genomics Platform"/>
            <consortium name="The Broad Institute Genome Sequencing Center for Infectious Disease"/>
            <person name="Wu L."/>
            <person name="Ma J."/>
        </authorList>
    </citation>
    <scope>NUCLEOTIDE SEQUENCE [LARGE SCALE GENOMIC DNA]</scope>
    <source>
        <strain evidence="10">JCM 16961</strain>
    </source>
</reference>
<dbReference type="InterPro" id="IPR000209">
    <property type="entry name" value="Peptidase_S8/S53_dom"/>
</dbReference>
<accession>A0ABP7D7C3</accession>
<gene>
    <name evidence="9" type="ORF">GCM10022377_14170</name>
</gene>
<dbReference type="InterPro" id="IPR050131">
    <property type="entry name" value="Peptidase_S8_subtilisin-like"/>
</dbReference>
<keyword evidence="7" id="KW-0812">Transmembrane</keyword>
<evidence type="ECO:0000256" key="3">
    <source>
        <dbReference type="ARBA" id="ARBA00022801"/>
    </source>
</evidence>
<dbReference type="InterPro" id="IPR015500">
    <property type="entry name" value="Peptidase_S8_subtilisin-rel"/>
</dbReference>
<dbReference type="SUPFAM" id="SSF52743">
    <property type="entry name" value="Subtilisin-like"/>
    <property type="match status" value="1"/>
</dbReference>
<proteinExistence type="inferred from homology"/>
<keyword evidence="7" id="KW-1133">Transmembrane helix</keyword>
<feature type="active site" description="Charge relay system" evidence="5">
    <location>
        <position position="334"/>
    </location>
</feature>
<comment type="caution">
    <text evidence="9">The sequence shown here is derived from an EMBL/GenBank/DDBJ whole genome shotgun (WGS) entry which is preliminary data.</text>
</comment>
<comment type="similarity">
    <text evidence="1 5">Belongs to the peptidase S8 family.</text>
</comment>
<name>A0ABP7D7C3_9MICC</name>
<dbReference type="Gene3D" id="3.40.50.200">
    <property type="entry name" value="Peptidase S8/S53 domain"/>
    <property type="match status" value="1"/>
</dbReference>
<keyword evidence="4 5" id="KW-0720">Serine protease</keyword>
<dbReference type="InterPro" id="IPR036852">
    <property type="entry name" value="Peptidase_S8/S53_dom_sf"/>
</dbReference>
<evidence type="ECO:0000256" key="1">
    <source>
        <dbReference type="ARBA" id="ARBA00011073"/>
    </source>
</evidence>
<organism evidence="9 10">
    <name type="scientific">Zhihengliuella alba</name>
    <dbReference type="NCBI Taxonomy" id="547018"/>
    <lineage>
        <taxon>Bacteria</taxon>
        <taxon>Bacillati</taxon>
        <taxon>Actinomycetota</taxon>
        <taxon>Actinomycetes</taxon>
        <taxon>Micrococcales</taxon>
        <taxon>Micrococcaceae</taxon>
        <taxon>Zhihengliuella</taxon>
    </lineage>
</organism>
<evidence type="ECO:0000256" key="2">
    <source>
        <dbReference type="ARBA" id="ARBA00022670"/>
    </source>
</evidence>
<evidence type="ECO:0000259" key="8">
    <source>
        <dbReference type="Pfam" id="PF00082"/>
    </source>
</evidence>
<evidence type="ECO:0000313" key="10">
    <source>
        <dbReference type="Proteomes" id="UP001501536"/>
    </source>
</evidence>
<dbReference type="EMBL" id="BAABCJ010000002">
    <property type="protein sequence ID" value="GAA3701667.1"/>
    <property type="molecule type" value="Genomic_DNA"/>
</dbReference>
<dbReference type="Proteomes" id="UP001501536">
    <property type="component" value="Unassembled WGS sequence"/>
</dbReference>
<keyword evidence="3 5" id="KW-0378">Hydrolase</keyword>
<sequence length="514" mass="51792">METAARPPATPARTGRTAVAGGPAAGLGRAAASFVAAVVVAAGALLGGPAAVADQPREDQYWLKDYGITEAWKVSHGEGVKVAVIDTGVDSSHPDLTGNVVGGMDASGAGAPDGTEPIGALPEHGTLVATMLAGHGNNKTAVAKAEAEAEQQKTAYETAKKTAEEEGTTPPPEPEPIEIPEPGPGPDGIIGVAPEAELLTASLWLGSENPSGVTVEQQIPRAVRWAVDQGAQVINLSLGSTSTSWPQSWDDAFSYAEQNDVVVVAAAGNRSGGMMQVGAPATIPGVLTVAGVNRAGEASWDASTRGITIGVAAPADPLVGGLPGGGYASWSGSSGAAPLVSGVAALIRAEYPELSAADVVNRILKTADDAGTSGFDNLYGYGLLDADEALTADLPSVGENPLGSISEWIRVHRRADADPSPAADGAVEGPAPTSEPIAAVEPVSPEPPGTVIAPVVVVGFGVLALGVLVAGGVHFTRARRAARGAQNADRALIDGRWTVGRDGHDPFDELPERG</sequence>
<evidence type="ECO:0000256" key="4">
    <source>
        <dbReference type="ARBA" id="ARBA00022825"/>
    </source>
</evidence>
<dbReference type="PANTHER" id="PTHR43806:SF11">
    <property type="entry name" value="CEREVISIN-RELATED"/>
    <property type="match status" value="1"/>
</dbReference>
<dbReference type="Pfam" id="PF00082">
    <property type="entry name" value="Peptidase_S8"/>
    <property type="match status" value="1"/>
</dbReference>
<keyword evidence="7" id="KW-0472">Membrane</keyword>
<feature type="domain" description="Peptidase S8/S53" evidence="8">
    <location>
        <begin position="77"/>
        <end position="382"/>
    </location>
</feature>
<dbReference type="RefSeq" id="WP_344882091.1">
    <property type="nucleotide sequence ID" value="NZ_BAABCJ010000002.1"/>
</dbReference>
<keyword evidence="10" id="KW-1185">Reference proteome</keyword>
<feature type="compositionally biased region" description="Pro residues" evidence="6">
    <location>
        <begin position="169"/>
        <end position="185"/>
    </location>
</feature>
<feature type="active site" description="Charge relay system" evidence="5">
    <location>
        <position position="124"/>
    </location>
</feature>
<keyword evidence="2 5" id="KW-0645">Protease</keyword>
<evidence type="ECO:0000256" key="7">
    <source>
        <dbReference type="SAM" id="Phobius"/>
    </source>
</evidence>